<organism evidence="3 4">
    <name type="scientific">Hyalangium minutum</name>
    <dbReference type="NCBI Taxonomy" id="394096"/>
    <lineage>
        <taxon>Bacteria</taxon>
        <taxon>Pseudomonadati</taxon>
        <taxon>Myxococcota</taxon>
        <taxon>Myxococcia</taxon>
        <taxon>Myxococcales</taxon>
        <taxon>Cystobacterineae</taxon>
        <taxon>Archangiaceae</taxon>
        <taxon>Hyalangium</taxon>
    </lineage>
</organism>
<comment type="caution">
    <text evidence="3">The sequence shown here is derived from an EMBL/GenBank/DDBJ whole genome shotgun (WGS) entry which is preliminary data.</text>
</comment>
<sequence>MDVKHLSTFQGFSPEKLQKHNVFQSGRFFLDVYCLAPGQSQKPHKHPVSDKVYVVLEGHCRFRIGTEDEAHGPGAAVFAPAGVEHGVTNEGPDNARLLVLMTPPPEHA</sequence>
<feature type="domain" description="Cupin type-2" evidence="2">
    <location>
        <begin position="33"/>
        <end position="100"/>
    </location>
</feature>
<reference evidence="3 4" key="1">
    <citation type="submission" date="2014-04" db="EMBL/GenBank/DDBJ databases">
        <title>Genome assembly of Hyalangium minutum DSM 14724.</title>
        <authorList>
            <person name="Sharma G."/>
            <person name="Subramanian S."/>
        </authorList>
    </citation>
    <scope>NUCLEOTIDE SEQUENCE [LARGE SCALE GENOMIC DNA]</scope>
    <source>
        <strain evidence="3 4">DSM 14724</strain>
    </source>
</reference>
<dbReference type="CDD" id="cd06122">
    <property type="entry name" value="cupin_TTHA0104"/>
    <property type="match status" value="1"/>
</dbReference>
<dbReference type="InterPro" id="IPR051610">
    <property type="entry name" value="GPI/OXD"/>
</dbReference>
<evidence type="ECO:0000313" key="4">
    <source>
        <dbReference type="Proteomes" id="UP000028725"/>
    </source>
</evidence>
<dbReference type="SUPFAM" id="SSF51182">
    <property type="entry name" value="RmlC-like cupins"/>
    <property type="match status" value="1"/>
</dbReference>
<dbReference type="Proteomes" id="UP000028725">
    <property type="component" value="Unassembled WGS sequence"/>
</dbReference>
<dbReference type="Gene3D" id="2.60.120.10">
    <property type="entry name" value="Jelly Rolls"/>
    <property type="match status" value="1"/>
</dbReference>
<accession>A0A085W4U0</accession>
<dbReference type="EMBL" id="JMCB01000020">
    <property type="protein sequence ID" value="KFE62703.1"/>
    <property type="molecule type" value="Genomic_DNA"/>
</dbReference>
<dbReference type="OrthoDB" id="9791637at2"/>
<dbReference type="AlphaFoldDB" id="A0A085W4U0"/>
<dbReference type="PANTHER" id="PTHR35848">
    <property type="entry name" value="OXALATE-BINDING PROTEIN"/>
    <property type="match status" value="1"/>
</dbReference>
<dbReference type="InterPro" id="IPR011051">
    <property type="entry name" value="RmlC_Cupin_sf"/>
</dbReference>
<evidence type="ECO:0000259" key="2">
    <source>
        <dbReference type="Pfam" id="PF07883"/>
    </source>
</evidence>
<dbReference type="Pfam" id="PF07883">
    <property type="entry name" value="Cupin_2"/>
    <property type="match status" value="1"/>
</dbReference>
<gene>
    <name evidence="3" type="ORF">DB31_3817</name>
</gene>
<dbReference type="InterPro" id="IPR013096">
    <property type="entry name" value="Cupin_2"/>
</dbReference>
<evidence type="ECO:0000313" key="3">
    <source>
        <dbReference type="EMBL" id="KFE62703.1"/>
    </source>
</evidence>
<dbReference type="PATRIC" id="fig|394096.3.peg.7553"/>
<keyword evidence="4" id="KW-1185">Reference proteome</keyword>
<dbReference type="GO" id="GO:0046872">
    <property type="term" value="F:metal ion binding"/>
    <property type="evidence" value="ECO:0007669"/>
    <property type="project" value="UniProtKB-KW"/>
</dbReference>
<name>A0A085W4U0_9BACT</name>
<keyword evidence="1" id="KW-0479">Metal-binding</keyword>
<dbReference type="RefSeq" id="WP_044196982.1">
    <property type="nucleotide sequence ID" value="NZ_JMCB01000020.1"/>
</dbReference>
<protein>
    <submittedName>
        <fullName evidence="3">Vitamin K epoxide reductase family/thioredoxin domain protein</fullName>
    </submittedName>
</protein>
<dbReference type="STRING" id="394096.DB31_3817"/>
<dbReference type="InterPro" id="IPR014710">
    <property type="entry name" value="RmlC-like_jellyroll"/>
</dbReference>
<evidence type="ECO:0000256" key="1">
    <source>
        <dbReference type="ARBA" id="ARBA00022723"/>
    </source>
</evidence>
<proteinExistence type="predicted"/>